<gene>
    <name evidence="1" type="primary">INTS4_1</name>
    <name evidence="1" type="ORF">Ciccas_000028</name>
</gene>
<comment type="caution">
    <text evidence="1">The sequence shown here is derived from an EMBL/GenBank/DDBJ whole genome shotgun (WGS) entry which is preliminary data.</text>
</comment>
<keyword evidence="2" id="KW-1185">Reference proteome</keyword>
<dbReference type="InterPro" id="IPR016024">
    <property type="entry name" value="ARM-type_fold"/>
</dbReference>
<dbReference type="SUPFAM" id="SSF48371">
    <property type="entry name" value="ARM repeat"/>
    <property type="match status" value="1"/>
</dbReference>
<evidence type="ECO:0000313" key="2">
    <source>
        <dbReference type="Proteomes" id="UP001626550"/>
    </source>
</evidence>
<reference evidence="1 2" key="1">
    <citation type="submission" date="2024-11" db="EMBL/GenBank/DDBJ databases">
        <title>Adaptive evolution of stress response genes in parasites aligns with host niche diversity.</title>
        <authorList>
            <person name="Hahn C."/>
            <person name="Resl P."/>
        </authorList>
    </citation>
    <scope>NUCLEOTIDE SEQUENCE [LARGE SCALE GENOMIC DNA]</scope>
    <source>
        <strain evidence="1">EGGRZ-B1_66</strain>
        <tissue evidence="1">Body</tissue>
    </source>
</reference>
<protein>
    <submittedName>
        <fullName evidence="1">Integrator complex subunit 4</fullName>
    </submittedName>
</protein>
<organism evidence="1 2">
    <name type="scientific">Cichlidogyrus casuarinus</name>
    <dbReference type="NCBI Taxonomy" id="1844966"/>
    <lineage>
        <taxon>Eukaryota</taxon>
        <taxon>Metazoa</taxon>
        <taxon>Spiralia</taxon>
        <taxon>Lophotrochozoa</taxon>
        <taxon>Platyhelminthes</taxon>
        <taxon>Monogenea</taxon>
        <taxon>Monopisthocotylea</taxon>
        <taxon>Dactylogyridea</taxon>
        <taxon>Ancyrocephalidae</taxon>
        <taxon>Cichlidogyrus</taxon>
    </lineage>
</organism>
<name>A0ABD2QP23_9PLAT</name>
<evidence type="ECO:0000313" key="1">
    <source>
        <dbReference type="EMBL" id="KAL3321272.1"/>
    </source>
</evidence>
<dbReference type="PANTHER" id="PTHR20938:SF0">
    <property type="entry name" value="INTEGRATOR COMPLEX SUBUNIT 4"/>
    <property type="match status" value="1"/>
</dbReference>
<dbReference type="Proteomes" id="UP001626550">
    <property type="component" value="Unassembled WGS sequence"/>
</dbReference>
<dbReference type="EMBL" id="JBJKFK010000002">
    <property type="protein sequence ID" value="KAL3321272.1"/>
    <property type="molecule type" value="Genomic_DNA"/>
</dbReference>
<dbReference type="InterPro" id="IPR011989">
    <property type="entry name" value="ARM-like"/>
</dbReference>
<proteinExistence type="predicted"/>
<accession>A0ABD2QP23</accession>
<dbReference type="Gene3D" id="1.25.10.10">
    <property type="entry name" value="Leucine-rich Repeat Variant"/>
    <property type="match status" value="2"/>
</dbReference>
<sequence>MSEKFDSGDLSSRLSSINLENIEDNKELLCKALQFGSVKERVKAVHLIGELFEPTAKVFGSTVIDLSIWHCEDHDCRVRTASMQALNSWIINHPLSYVWTPHRIASAYFFSAKMLEDNSSKEIRMNSIALLCSLARAWPNKTLPKPIDMQLHSINLADDAFTRVCEMLQDTDKSVREFAAHIMSDIFQNTSVNNVMLTLDKTVLSERKVKLLNQKPNNPALDEISFKIVGCSGALISGLEDDFHEVRKATLQTMTKISQHSERFAIRCQDIVVQMLTDDIKDIRLEAIRALSFIGLHVPLRAEQIGIVSGVMCEGAGRLRRKLHALLARAWLSSAPCVMNVVDALLRNLRRYPQDKMSIWQLVYSFFNSSIIHKPSFQCVSVFYLTISNCFLQHEVSRFLRLFILEYFKFSSTKID</sequence>
<dbReference type="AlphaFoldDB" id="A0ABD2QP23"/>
<dbReference type="PANTHER" id="PTHR20938">
    <property type="entry name" value="INTEGRATOR COMPLEX SUBUNIT 4"/>
    <property type="match status" value="1"/>
</dbReference>